<feature type="transmembrane region" description="Helical" evidence="10">
    <location>
        <begin position="136"/>
        <end position="161"/>
    </location>
</feature>
<evidence type="ECO:0000256" key="7">
    <source>
        <dbReference type="ARBA" id="ARBA00022989"/>
    </source>
</evidence>
<evidence type="ECO:0000256" key="5">
    <source>
        <dbReference type="ARBA" id="ARBA00022692"/>
    </source>
</evidence>
<gene>
    <name evidence="11" type="ORF">H8716_01930</name>
</gene>
<comment type="subcellular location">
    <subcellularLocation>
        <location evidence="1">Cell membrane</location>
        <topology evidence="1">Multi-pass membrane protein</topology>
    </subcellularLocation>
</comment>
<feature type="transmembrane region" description="Helical" evidence="10">
    <location>
        <begin position="190"/>
        <end position="211"/>
    </location>
</feature>
<dbReference type="RefSeq" id="WP_249306829.1">
    <property type="nucleotide sequence ID" value="NZ_JACRSZ010000001.1"/>
</dbReference>
<evidence type="ECO:0000256" key="9">
    <source>
        <dbReference type="ARBA" id="ARBA00037998"/>
    </source>
</evidence>
<dbReference type="InterPro" id="IPR001851">
    <property type="entry name" value="ABC_transp_permease"/>
</dbReference>
<keyword evidence="3" id="KW-1003">Cell membrane</keyword>
<keyword evidence="5 10" id="KW-0812">Transmembrane</keyword>
<protein>
    <submittedName>
        <fullName evidence="11">Branched-chain amino acid ABC transporter permease</fullName>
    </submittedName>
</protein>
<keyword evidence="2" id="KW-0813">Transport</keyword>
<dbReference type="Proteomes" id="UP000657421">
    <property type="component" value="Unassembled WGS sequence"/>
</dbReference>
<evidence type="ECO:0000256" key="10">
    <source>
        <dbReference type="SAM" id="Phobius"/>
    </source>
</evidence>
<evidence type="ECO:0000256" key="3">
    <source>
        <dbReference type="ARBA" id="ARBA00022475"/>
    </source>
</evidence>
<accession>A0ABR7N646</accession>
<evidence type="ECO:0000256" key="2">
    <source>
        <dbReference type="ARBA" id="ARBA00022448"/>
    </source>
</evidence>
<keyword evidence="4" id="KW-0997">Cell inner membrane</keyword>
<keyword evidence="7 10" id="KW-1133">Transmembrane helix</keyword>
<feature type="transmembrane region" description="Helical" evidence="10">
    <location>
        <begin position="266"/>
        <end position="286"/>
    </location>
</feature>
<evidence type="ECO:0000256" key="1">
    <source>
        <dbReference type="ARBA" id="ARBA00004651"/>
    </source>
</evidence>
<feature type="transmembrane region" description="Helical" evidence="10">
    <location>
        <begin position="95"/>
        <end position="116"/>
    </location>
</feature>
<dbReference type="CDD" id="cd06582">
    <property type="entry name" value="TM_PBP1_LivH_like"/>
    <property type="match status" value="1"/>
</dbReference>
<dbReference type="EMBL" id="JACRSZ010000001">
    <property type="protein sequence ID" value="MBC8571851.1"/>
    <property type="molecule type" value="Genomic_DNA"/>
</dbReference>
<reference evidence="11 12" key="1">
    <citation type="submission" date="2020-08" db="EMBL/GenBank/DDBJ databases">
        <title>Genome public.</title>
        <authorList>
            <person name="Liu C."/>
            <person name="Sun Q."/>
        </authorList>
    </citation>
    <scope>NUCLEOTIDE SEQUENCE [LARGE SCALE GENOMIC DNA]</scope>
    <source>
        <strain evidence="11 12">NSJ-46</strain>
    </source>
</reference>
<feature type="transmembrane region" description="Helical" evidence="10">
    <location>
        <begin position="231"/>
        <end position="254"/>
    </location>
</feature>
<name>A0ABR7N646_9FIRM</name>
<evidence type="ECO:0000313" key="11">
    <source>
        <dbReference type="EMBL" id="MBC8571851.1"/>
    </source>
</evidence>
<keyword evidence="12" id="KW-1185">Reference proteome</keyword>
<dbReference type="PANTHER" id="PTHR11795">
    <property type="entry name" value="BRANCHED-CHAIN AMINO ACID TRANSPORT SYSTEM PERMEASE PROTEIN LIVH"/>
    <property type="match status" value="1"/>
</dbReference>
<feature type="transmembrane region" description="Helical" evidence="10">
    <location>
        <begin position="61"/>
        <end position="83"/>
    </location>
</feature>
<feature type="transmembrane region" description="Helical" evidence="10">
    <location>
        <begin position="12"/>
        <end position="32"/>
    </location>
</feature>
<evidence type="ECO:0000256" key="6">
    <source>
        <dbReference type="ARBA" id="ARBA00022970"/>
    </source>
</evidence>
<organism evidence="11 12">
    <name type="scientific">Jingyaoa shaoxingensis</name>
    <dbReference type="NCBI Taxonomy" id="2763671"/>
    <lineage>
        <taxon>Bacteria</taxon>
        <taxon>Bacillati</taxon>
        <taxon>Bacillota</taxon>
        <taxon>Clostridia</taxon>
        <taxon>Lachnospirales</taxon>
        <taxon>Lachnospiraceae</taxon>
        <taxon>Jingyaoa</taxon>
    </lineage>
</organism>
<dbReference type="PANTHER" id="PTHR11795:SF371">
    <property type="entry name" value="HIGH-AFFINITY BRANCHED-CHAIN AMINO ACID TRANSPORT SYSTEM PERMEASE PROTEIN LIVH"/>
    <property type="match status" value="1"/>
</dbReference>
<keyword evidence="8 10" id="KW-0472">Membrane</keyword>
<evidence type="ECO:0000256" key="4">
    <source>
        <dbReference type="ARBA" id="ARBA00022519"/>
    </source>
</evidence>
<comment type="similarity">
    <text evidence="9">Belongs to the binding-protein-dependent transport system permease family. LivHM subfamily.</text>
</comment>
<comment type="caution">
    <text evidence="11">The sequence shown here is derived from an EMBL/GenBank/DDBJ whole genome shotgun (WGS) entry which is preliminary data.</text>
</comment>
<sequence>MKILIQQIITGISIGSVYALIASGYALVYSLLDFSNWAHGEVCMLGAYVCFMATTVNNMPYWLSCVLGIGGAAVISFLNEKIAYRKIRNNGSPNMFLMIAAMGLSTTYQNLANVIWGSKFKQLPKIFSVGTINFDGIYIGTTDMLCLGLSAVALVILLLIINKSKFGLHVRAVACSSRTAGLLGVKIDRVIAVVFMLAGALAGLAGIMYGMKYNIYPTMGNVGLKAFIASVIGGLGSVPGAIAGAVLLGLIETVVSGYISSGLRDLISFCLLILILLVRPSGLFGVDVQEKA</sequence>
<dbReference type="InterPro" id="IPR052157">
    <property type="entry name" value="BCAA_transport_permease"/>
</dbReference>
<dbReference type="Pfam" id="PF02653">
    <property type="entry name" value="BPD_transp_2"/>
    <property type="match status" value="1"/>
</dbReference>
<evidence type="ECO:0000256" key="8">
    <source>
        <dbReference type="ARBA" id="ARBA00023136"/>
    </source>
</evidence>
<evidence type="ECO:0000313" key="12">
    <source>
        <dbReference type="Proteomes" id="UP000657421"/>
    </source>
</evidence>
<proteinExistence type="inferred from homology"/>
<keyword evidence="6" id="KW-0029">Amino-acid transport</keyword>